<dbReference type="AlphaFoldDB" id="A0A379U1V5"/>
<dbReference type="Proteomes" id="UP000254633">
    <property type="component" value="Unassembled WGS sequence"/>
</dbReference>
<organism evidence="1 2">
    <name type="scientific">Salmonella diarizonae</name>
    <dbReference type="NCBI Taxonomy" id="59204"/>
    <lineage>
        <taxon>Bacteria</taxon>
        <taxon>Pseudomonadati</taxon>
        <taxon>Pseudomonadota</taxon>
        <taxon>Gammaproteobacteria</taxon>
        <taxon>Enterobacterales</taxon>
        <taxon>Enterobacteriaceae</taxon>
        <taxon>Salmonella</taxon>
    </lineage>
</organism>
<evidence type="ECO:0000313" key="2">
    <source>
        <dbReference type="Proteomes" id="UP000254633"/>
    </source>
</evidence>
<reference evidence="1 2" key="1">
    <citation type="submission" date="2018-06" db="EMBL/GenBank/DDBJ databases">
        <authorList>
            <consortium name="Pathogen Informatics"/>
            <person name="Doyle S."/>
        </authorList>
    </citation>
    <scope>NUCLEOTIDE SEQUENCE [LARGE SCALE GENOMIC DNA]</scope>
    <source>
        <strain evidence="1 2">NCTC10060</strain>
    </source>
</reference>
<evidence type="ECO:0000313" key="1">
    <source>
        <dbReference type="EMBL" id="SUG56346.1"/>
    </source>
</evidence>
<dbReference type="EMBL" id="UGXH01000003">
    <property type="protein sequence ID" value="SUG56346.1"/>
    <property type="molecule type" value="Genomic_DNA"/>
</dbReference>
<name>A0A379U1V5_SALDZ</name>
<protein>
    <submittedName>
        <fullName evidence="1">Uncharacterized protein</fullName>
    </submittedName>
</protein>
<proteinExistence type="predicted"/>
<dbReference type="RefSeq" id="WP_136058354.1">
    <property type="nucleotide sequence ID" value="NZ_DACWWF010000022.1"/>
</dbReference>
<accession>A0A379U1V5</accession>
<sequence length="200" mass="23135">MMVIPLSELRKKLDRHGYIPQSCEDNDELIQLLDIRGPTPAGVLHHDNILHWLSESDLWNERFPSRPLSRADQCPLRLALEIHSTLALAESRTVTALADCNHYPPGKFHHLRQLLASVLYDFALRLTTFRFDSANPQLPGGLFPVINDLRQLADDIFSDHNQKRPVERVEMDRLATIFARIHIRFDEWCADPIPRMLMSR</sequence>
<gene>
    <name evidence="1" type="ORF">NCTC10060_03523</name>
</gene>